<evidence type="ECO:0000313" key="2">
    <source>
        <dbReference type="Proteomes" id="UP001161064"/>
    </source>
</evidence>
<dbReference type="EMBL" id="BPFZ01000017">
    <property type="protein sequence ID" value="GIU68007.1"/>
    <property type="molecule type" value="Genomic_DNA"/>
</dbReference>
<dbReference type="RefSeq" id="WP_284361470.1">
    <property type="nucleotide sequence ID" value="NZ_BPFZ01000017.1"/>
</dbReference>
<protein>
    <submittedName>
        <fullName evidence="1">Uncharacterized protein</fullName>
    </submittedName>
</protein>
<dbReference type="Proteomes" id="UP001161064">
    <property type="component" value="Unassembled WGS sequence"/>
</dbReference>
<name>A0ABQ4PYC2_9PROT</name>
<reference evidence="1" key="1">
    <citation type="submission" date="2021-05" db="EMBL/GenBank/DDBJ databases">
        <authorList>
            <person name="Tanabe Y."/>
        </authorList>
    </citation>
    <scope>NUCLEOTIDE SEQUENCE</scope>
    <source>
        <strain evidence="1">BOTRYCO-1</strain>
    </source>
</reference>
<gene>
    <name evidence="1" type="ORF">PsB1_2161</name>
</gene>
<comment type="caution">
    <text evidence="1">The sequence shown here is derived from an EMBL/GenBank/DDBJ whole genome shotgun (WGS) entry which is preliminary data.</text>
</comment>
<keyword evidence="2" id="KW-1185">Reference proteome</keyword>
<evidence type="ECO:0000313" key="1">
    <source>
        <dbReference type="EMBL" id="GIU68007.1"/>
    </source>
</evidence>
<proteinExistence type="predicted"/>
<reference evidence="1" key="2">
    <citation type="journal article" date="2023" name="ISME Commun">
        <title>Characterization of a bloom-associated alphaproteobacterial lineage, 'Candidatus Phycosocius': insights into freshwater algal-bacterial interactions.</title>
        <authorList>
            <person name="Tanabe Y."/>
            <person name="Yamaguchi H."/>
            <person name="Yoshida M."/>
            <person name="Kai A."/>
            <person name="Okazaki Y."/>
        </authorList>
    </citation>
    <scope>NUCLEOTIDE SEQUENCE</scope>
    <source>
        <strain evidence="1">BOTRYCO-1</strain>
    </source>
</reference>
<organism evidence="1 2">
    <name type="scientific">Candidatus Phycosocius spiralis</name>
    <dbReference type="NCBI Taxonomy" id="2815099"/>
    <lineage>
        <taxon>Bacteria</taxon>
        <taxon>Pseudomonadati</taxon>
        <taxon>Pseudomonadota</taxon>
        <taxon>Alphaproteobacteria</taxon>
        <taxon>Caulobacterales</taxon>
        <taxon>Caulobacterales incertae sedis</taxon>
        <taxon>Candidatus Phycosocius</taxon>
    </lineage>
</organism>
<sequence length="102" mass="11256">MSKRPKIRLSRLRDIGWRFWDPIGLASLAGTWENSAAADEYDGYLLTVAAMIRRGEGDDIAAKHLIWAESENMGLGLGIDTQARADATIAAIHSDDQLWNEG</sequence>
<accession>A0ABQ4PYC2</accession>